<gene>
    <name evidence="3" type="ORF">Sliba_09070</name>
</gene>
<dbReference type="InterPro" id="IPR038721">
    <property type="entry name" value="IS701-like_DDE_dom"/>
</dbReference>
<evidence type="ECO:0000313" key="4">
    <source>
        <dbReference type="Proteomes" id="UP000429552"/>
    </source>
</evidence>
<reference evidence="3 4" key="1">
    <citation type="submission" date="2019-12" db="EMBL/GenBank/DDBJ databases">
        <title>Whole genome shotgun sequence of Streptomyces libani subsp. libani NBRC 13452.</title>
        <authorList>
            <person name="Ichikawa N."/>
            <person name="Kimura A."/>
            <person name="Kitahashi Y."/>
            <person name="Komaki H."/>
            <person name="Tamura T."/>
        </authorList>
    </citation>
    <scope>NUCLEOTIDE SEQUENCE [LARGE SCALE GENOMIC DNA]</scope>
    <source>
        <strain evidence="3 4">NBRC 13452</strain>
    </source>
</reference>
<evidence type="ECO:0000313" key="3">
    <source>
        <dbReference type="EMBL" id="GFE20454.1"/>
    </source>
</evidence>
<proteinExistence type="predicted"/>
<dbReference type="InterPro" id="IPR039365">
    <property type="entry name" value="IS701-like"/>
</dbReference>
<sequence>MYLPTSWTDDRERCRQAGIDDTVGFETKVVIAKKMVRRAIADKIPFRRPATAEVGTPIVRERRPWAAGLRLGACRSPSLAPQDRRHRVVARRSVSRPEEISYYIAYCPAGATLDELIHIAGIRWAVEACLQTAKQECGLDDYQVRRYPGWHPGHGCPPFSDRQSESSHARAGIARSARPGRSGPDAGQPSARPTGISLLRPGCGARPDAAGAGGSDAGWGDVGE</sequence>
<feature type="compositionally biased region" description="Gly residues" evidence="1">
    <location>
        <begin position="211"/>
        <end position="224"/>
    </location>
</feature>
<organism evidence="3 4">
    <name type="scientific">Streptomyces nigrescens</name>
    <dbReference type="NCBI Taxonomy" id="1920"/>
    <lineage>
        <taxon>Bacteria</taxon>
        <taxon>Bacillati</taxon>
        <taxon>Actinomycetota</taxon>
        <taxon>Actinomycetes</taxon>
        <taxon>Kitasatosporales</taxon>
        <taxon>Streptomycetaceae</taxon>
        <taxon>Streptomyces</taxon>
    </lineage>
</organism>
<evidence type="ECO:0000259" key="2">
    <source>
        <dbReference type="Pfam" id="PF13546"/>
    </source>
</evidence>
<feature type="domain" description="Transposase IS701-like DDE" evidence="2">
    <location>
        <begin position="2"/>
        <end position="47"/>
    </location>
</feature>
<dbReference type="Proteomes" id="UP000429552">
    <property type="component" value="Unassembled WGS sequence"/>
</dbReference>
<accession>A0A640TBA3</accession>
<protein>
    <recommendedName>
        <fullName evidence="2">Transposase IS701-like DDE domain-containing protein</fullName>
    </recommendedName>
</protein>
<dbReference type="EMBL" id="BLIP01000001">
    <property type="protein sequence ID" value="GFE20454.1"/>
    <property type="molecule type" value="Genomic_DNA"/>
</dbReference>
<evidence type="ECO:0000256" key="1">
    <source>
        <dbReference type="SAM" id="MobiDB-lite"/>
    </source>
</evidence>
<comment type="caution">
    <text evidence="3">The sequence shown here is derived from an EMBL/GenBank/DDBJ whole genome shotgun (WGS) entry which is preliminary data.</text>
</comment>
<dbReference type="AlphaFoldDB" id="A0A640TBA3"/>
<name>A0A640TBA3_STRNI</name>
<dbReference type="PANTHER" id="PTHR33627">
    <property type="entry name" value="TRANSPOSASE"/>
    <property type="match status" value="1"/>
</dbReference>
<dbReference type="Pfam" id="PF13546">
    <property type="entry name" value="DDE_5"/>
    <property type="match status" value="1"/>
</dbReference>
<feature type="region of interest" description="Disordered" evidence="1">
    <location>
        <begin position="155"/>
        <end position="224"/>
    </location>
</feature>
<dbReference type="PANTHER" id="PTHR33627:SF1">
    <property type="entry name" value="TRANSPOSASE"/>
    <property type="match status" value="1"/>
</dbReference>